<dbReference type="PANTHER" id="PTHR22893:SF91">
    <property type="entry name" value="NADPH DEHYDROGENASE 2-RELATED"/>
    <property type="match status" value="1"/>
</dbReference>
<evidence type="ECO:0000259" key="1">
    <source>
        <dbReference type="Pfam" id="PF00724"/>
    </source>
</evidence>
<dbReference type="GO" id="GO:0010181">
    <property type="term" value="F:FMN binding"/>
    <property type="evidence" value="ECO:0007669"/>
    <property type="project" value="InterPro"/>
</dbReference>
<feature type="domain" description="NADH:flavin oxidoreductase/NADH oxidase N-terminal" evidence="1">
    <location>
        <begin position="29"/>
        <end position="292"/>
    </location>
</feature>
<dbReference type="InterPro" id="IPR013785">
    <property type="entry name" value="Aldolase_TIM"/>
</dbReference>
<evidence type="ECO:0000313" key="2">
    <source>
        <dbReference type="EMBL" id="CED83637.1"/>
    </source>
</evidence>
<dbReference type="SUPFAM" id="SSF51395">
    <property type="entry name" value="FMN-linked oxidoreductases"/>
    <property type="match status" value="1"/>
</dbReference>
<protein>
    <submittedName>
        <fullName evidence="2">NADH:flavin oxidoreductase/12-oxophytodienoate reductase</fullName>
    </submittedName>
</protein>
<dbReference type="Pfam" id="PF00724">
    <property type="entry name" value="Oxidored_FMN"/>
    <property type="match status" value="1"/>
</dbReference>
<dbReference type="GO" id="GO:0003959">
    <property type="term" value="F:NADPH dehydrogenase activity"/>
    <property type="evidence" value="ECO:0007669"/>
    <property type="project" value="TreeGrafter"/>
</dbReference>
<organism evidence="2">
    <name type="scientific">Phaffia rhodozyma</name>
    <name type="common">Yeast</name>
    <name type="synonym">Xanthophyllomyces dendrorhous</name>
    <dbReference type="NCBI Taxonomy" id="264483"/>
    <lineage>
        <taxon>Eukaryota</taxon>
        <taxon>Fungi</taxon>
        <taxon>Dikarya</taxon>
        <taxon>Basidiomycota</taxon>
        <taxon>Agaricomycotina</taxon>
        <taxon>Tremellomycetes</taxon>
        <taxon>Cystofilobasidiales</taxon>
        <taxon>Mrakiaceae</taxon>
        <taxon>Phaffia</taxon>
    </lineage>
</organism>
<dbReference type="Gene3D" id="3.20.20.70">
    <property type="entry name" value="Aldolase class I"/>
    <property type="match status" value="1"/>
</dbReference>
<reference evidence="2" key="1">
    <citation type="submission" date="2014-08" db="EMBL/GenBank/DDBJ databases">
        <authorList>
            <person name="Sharma Rahul"/>
            <person name="Thines Marco"/>
        </authorList>
    </citation>
    <scope>NUCLEOTIDE SEQUENCE</scope>
</reference>
<dbReference type="AlphaFoldDB" id="A0A0F7SNM4"/>
<dbReference type="InterPro" id="IPR045247">
    <property type="entry name" value="Oye-like"/>
</dbReference>
<accession>A0A0F7SNM4</accession>
<name>A0A0F7SNM4_PHARH</name>
<dbReference type="EMBL" id="LN483157">
    <property type="protein sequence ID" value="CED83637.1"/>
    <property type="molecule type" value="Genomic_DNA"/>
</dbReference>
<dbReference type="PANTHER" id="PTHR22893">
    <property type="entry name" value="NADH OXIDOREDUCTASE-RELATED"/>
    <property type="match status" value="1"/>
</dbReference>
<sequence length="418" mass="46270">MSSAALPSERALYKDHRFVLPFSCETARLFKPVQLAGKQIHRVGLAPLTRMRASAGAQVPRNPMVAEYYTQRASEGGFLVTEATFIAHEAGGYPLAPGIYSQEQIDAWKEVTSAVHAKGSTIALQLWALGRANNDPFGAGKYVKTVAPSPVPINEGEPLPEELSIDDIKRYIGHYRQAARNAMEAGFDLVEIHGANGYLIDQFTQYNSNKRTDAYGGPIENRTRFALEVIEAVVAEVGQEKVGFRISPWGTFQGMQEADPLKTFSYLVQKIVDTYPKFGYVHMTEGVEWHPGAFDTKNLAEGVIPGNDPLRAIVRGIEPSSIKNDHSTVFPEPTPERPTLVISASGFKPDNVYNHVERTGDVICFGRLFIANPDLPYRLKNHVELNAYDRNTFYTQDAAGYTDYPFANEESKSGKAHL</sequence>
<dbReference type="CDD" id="cd02933">
    <property type="entry name" value="OYE_like_FMN"/>
    <property type="match status" value="1"/>
</dbReference>
<proteinExistence type="predicted"/>
<dbReference type="InterPro" id="IPR001155">
    <property type="entry name" value="OxRdtase_FMN_N"/>
</dbReference>